<dbReference type="EMBL" id="FOFB01000016">
    <property type="protein sequence ID" value="SEQ82477.1"/>
    <property type="molecule type" value="Genomic_DNA"/>
</dbReference>
<dbReference type="Proteomes" id="UP000199021">
    <property type="component" value="Unassembled WGS sequence"/>
</dbReference>
<evidence type="ECO:0000256" key="1">
    <source>
        <dbReference type="SAM" id="Phobius"/>
    </source>
</evidence>
<keyword evidence="1" id="KW-1133">Transmembrane helix</keyword>
<accession>A0A1H9J6T4</accession>
<reference evidence="3" key="1">
    <citation type="submission" date="2016-10" db="EMBL/GenBank/DDBJ databases">
        <authorList>
            <person name="Varghese N."/>
            <person name="Submissions S."/>
        </authorList>
    </citation>
    <scope>NUCLEOTIDE SEQUENCE [LARGE SCALE GENOMIC DNA]</scope>
    <source>
        <strain evidence="3">DSM 24740</strain>
    </source>
</reference>
<evidence type="ECO:0000313" key="2">
    <source>
        <dbReference type="EMBL" id="SEQ82477.1"/>
    </source>
</evidence>
<keyword evidence="1" id="KW-0812">Transmembrane</keyword>
<name>A0A1H9J6T4_9BACT</name>
<keyword evidence="3" id="KW-1185">Reference proteome</keyword>
<proteinExistence type="predicted"/>
<dbReference type="OrthoDB" id="1447402at2"/>
<dbReference type="RefSeq" id="WP_090169949.1">
    <property type="nucleotide sequence ID" value="NZ_FOFB01000016.1"/>
</dbReference>
<feature type="transmembrane region" description="Helical" evidence="1">
    <location>
        <begin position="121"/>
        <end position="139"/>
    </location>
</feature>
<organism evidence="2 3">
    <name type="scientific">Neolewinella agarilytica</name>
    <dbReference type="NCBI Taxonomy" id="478744"/>
    <lineage>
        <taxon>Bacteria</taxon>
        <taxon>Pseudomonadati</taxon>
        <taxon>Bacteroidota</taxon>
        <taxon>Saprospiria</taxon>
        <taxon>Saprospirales</taxon>
        <taxon>Lewinellaceae</taxon>
        <taxon>Neolewinella</taxon>
    </lineage>
</organism>
<feature type="transmembrane region" description="Helical" evidence="1">
    <location>
        <begin position="26"/>
        <end position="45"/>
    </location>
</feature>
<protein>
    <submittedName>
        <fullName evidence="2">Uncharacterized protein</fullName>
    </submittedName>
</protein>
<gene>
    <name evidence="2" type="ORF">SAMN05444359_116109</name>
</gene>
<sequence>MADTENRADEGLIKDRFELLLGELQTIIYVFYGLLVGLGMLYNYFRYREFGINIFEYAGVLDFLIAPFSDLRILLMAASVSLFCYLMYRLDVWMSHKFPRFYNLLAFGQAKRKGYKSFRNISLIITLIWCIGVFALAYGKTSERGIRNSSPITLIYNDGSQDSGRMIGKTSEVYFLLKADDSVEVIPLSGDLRKVKLEN</sequence>
<dbReference type="InParanoid" id="A0A1H9J6T4"/>
<evidence type="ECO:0000313" key="3">
    <source>
        <dbReference type="Proteomes" id="UP000199021"/>
    </source>
</evidence>
<feature type="transmembrane region" description="Helical" evidence="1">
    <location>
        <begin position="57"/>
        <end position="88"/>
    </location>
</feature>
<keyword evidence="1" id="KW-0472">Membrane</keyword>
<dbReference type="AlphaFoldDB" id="A0A1H9J6T4"/>